<comment type="caution">
    <text evidence="1">The sequence shown here is derived from an EMBL/GenBank/DDBJ whole genome shotgun (WGS) entry which is preliminary data.</text>
</comment>
<proteinExistence type="predicted"/>
<name>A0A0F9MJJ3_9ZZZZ</name>
<reference evidence="1" key="1">
    <citation type="journal article" date="2015" name="Nature">
        <title>Complex archaea that bridge the gap between prokaryotes and eukaryotes.</title>
        <authorList>
            <person name="Spang A."/>
            <person name="Saw J.H."/>
            <person name="Jorgensen S.L."/>
            <person name="Zaremba-Niedzwiedzka K."/>
            <person name="Martijn J."/>
            <person name="Lind A.E."/>
            <person name="van Eijk R."/>
            <person name="Schleper C."/>
            <person name="Guy L."/>
            <person name="Ettema T.J."/>
        </authorList>
    </citation>
    <scope>NUCLEOTIDE SEQUENCE</scope>
</reference>
<evidence type="ECO:0000313" key="1">
    <source>
        <dbReference type="EMBL" id="KKM69377.1"/>
    </source>
</evidence>
<accession>A0A0F9MJJ3</accession>
<gene>
    <name evidence="1" type="ORF">LCGC14_1451470</name>
</gene>
<dbReference type="AlphaFoldDB" id="A0A0F9MJJ3"/>
<protein>
    <submittedName>
        <fullName evidence="1">Uncharacterized protein</fullName>
    </submittedName>
</protein>
<dbReference type="EMBL" id="LAZR01010002">
    <property type="protein sequence ID" value="KKM69377.1"/>
    <property type="molecule type" value="Genomic_DNA"/>
</dbReference>
<sequence>MFQISYEVIDDLITVVNVFQMISSGKQSPRGKTQIMNKIDPNMSSFKSPLTWQRYENVLEFLEQEDIIVHIEVEGDTLTRGDWYWFTNKGLELSGKSHSSMSKQFEVIIDSFNSRQKVIVKSILSRYEFLDIEEESECQI</sequence>
<organism evidence="1">
    <name type="scientific">marine sediment metagenome</name>
    <dbReference type="NCBI Taxonomy" id="412755"/>
    <lineage>
        <taxon>unclassified sequences</taxon>
        <taxon>metagenomes</taxon>
        <taxon>ecological metagenomes</taxon>
    </lineage>
</organism>